<protein>
    <submittedName>
        <fullName evidence="2">Uncharacterized protein</fullName>
    </submittedName>
</protein>
<dbReference type="HOGENOM" id="CLU_129691_0_0_9"/>
<gene>
    <name evidence="2" type="ORF">bcere0026_22520</name>
</gene>
<dbReference type="Proteomes" id="UP000001753">
    <property type="component" value="Chromosome"/>
</dbReference>
<keyword evidence="1" id="KW-1133">Transmembrane helix</keyword>
<evidence type="ECO:0000313" key="2">
    <source>
        <dbReference type="EMBL" id="EEL70798.1"/>
    </source>
</evidence>
<keyword evidence="1" id="KW-0472">Membrane</keyword>
<reference evidence="2" key="1">
    <citation type="journal article" date="2012" name="Genome Res.">
        <title>Genomic characterization of the Bacillus cereus sensu lato species: Backdrop to the evolution of Bacillus anthracis.</title>
        <authorList>
            <person name="Zwick M.E."/>
            <person name="Joseph S.J."/>
            <person name="Didelot X."/>
            <person name="Chen P.E."/>
            <person name="Bishop-Lilly K.A."/>
            <person name="Stewart A.C."/>
            <person name="Willner K."/>
            <person name="Nolan N."/>
            <person name="Lentz S."/>
            <person name="Thomason M.K."/>
            <person name="Sozhamannan S."/>
            <person name="Mateczun A.J."/>
            <person name="Du L."/>
            <person name="Read T.D."/>
        </authorList>
    </citation>
    <scope>NUCLEOTIDE SEQUENCE [LARGE SCALE GENOMIC DNA]</scope>
    <source>
        <strain evidence="2">AH603</strain>
    </source>
</reference>
<evidence type="ECO:0000256" key="1">
    <source>
        <dbReference type="SAM" id="Phobius"/>
    </source>
</evidence>
<proteinExistence type="predicted"/>
<name>C2XU81_BACMY</name>
<organism evidence="2">
    <name type="scientific">Bacillus mycoides</name>
    <dbReference type="NCBI Taxonomy" id="1405"/>
    <lineage>
        <taxon>Bacteria</taxon>
        <taxon>Bacillati</taxon>
        <taxon>Bacillota</taxon>
        <taxon>Bacilli</taxon>
        <taxon>Bacillales</taxon>
        <taxon>Bacillaceae</taxon>
        <taxon>Bacillus</taxon>
        <taxon>Bacillus cereus group</taxon>
    </lineage>
</organism>
<keyword evidence="1" id="KW-0812">Transmembrane</keyword>
<comment type="caution">
    <text evidence="2">The sequence shown here is derived from an EMBL/GenBank/DDBJ whole genome shotgun (WGS) entry which is preliminary data.</text>
</comment>
<dbReference type="AlphaFoldDB" id="C2XU81"/>
<feature type="transmembrane region" description="Helical" evidence="1">
    <location>
        <begin position="31"/>
        <end position="55"/>
    </location>
</feature>
<dbReference type="EMBL" id="ACMP01000068">
    <property type="protein sequence ID" value="EEL70798.1"/>
    <property type="molecule type" value="Genomic_DNA"/>
</dbReference>
<accession>C2XU81</accession>
<sequence>MSKCNWFNELTLYILSNRIIRWGAKKMKFDLTLSFAAMVTSIVTLGLFLLLHYVIEPRKEKKRKKSEQYKELYAPLYMIINARLGSLVMHGQKYGAEQLYFNNAGAPGIINDNYMIEFVLKNSSYASNELLYVLHIHIRNVSEERYNFMDLEDLVKVIVKEYQQSRKELKLNMMRKN</sequence>